<dbReference type="Proteomes" id="UP000664203">
    <property type="component" value="Unassembled WGS sequence"/>
</dbReference>
<dbReference type="Pfam" id="PF11807">
    <property type="entry name" value="UstYa"/>
    <property type="match status" value="2"/>
</dbReference>
<gene>
    <name evidence="2" type="ORF">ALECFALPRED_006208</name>
</gene>
<accession>A0A8H3G1L8</accession>
<name>A0A8H3G1L8_9LECA</name>
<protein>
    <submittedName>
        <fullName evidence="2">Uncharacterized protein</fullName>
    </submittedName>
</protein>
<organism evidence="2 3">
    <name type="scientific">Alectoria fallacina</name>
    <dbReference type="NCBI Taxonomy" id="1903189"/>
    <lineage>
        <taxon>Eukaryota</taxon>
        <taxon>Fungi</taxon>
        <taxon>Dikarya</taxon>
        <taxon>Ascomycota</taxon>
        <taxon>Pezizomycotina</taxon>
        <taxon>Lecanoromycetes</taxon>
        <taxon>OSLEUM clade</taxon>
        <taxon>Lecanoromycetidae</taxon>
        <taxon>Lecanorales</taxon>
        <taxon>Lecanorineae</taxon>
        <taxon>Parmeliaceae</taxon>
        <taxon>Alectoria</taxon>
    </lineage>
</organism>
<dbReference type="AlphaFoldDB" id="A0A8H3G1L8"/>
<reference evidence="2" key="1">
    <citation type="submission" date="2021-03" db="EMBL/GenBank/DDBJ databases">
        <authorList>
            <person name="Tagirdzhanova G."/>
        </authorList>
    </citation>
    <scope>NUCLEOTIDE SEQUENCE</scope>
</reference>
<comment type="similarity">
    <text evidence="1">Belongs to the ustYa family.</text>
</comment>
<comment type="caution">
    <text evidence="2">The sequence shown here is derived from an EMBL/GenBank/DDBJ whole genome shotgun (WGS) entry which is preliminary data.</text>
</comment>
<dbReference type="OrthoDB" id="3687641at2759"/>
<proteinExistence type="inferred from homology"/>
<dbReference type="GO" id="GO:0043386">
    <property type="term" value="P:mycotoxin biosynthetic process"/>
    <property type="evidence" value="ECO:0007669"/>
    <property type="project" value="InterPro"/>
</dbReference>
<sequence>MLGTDGHKTAPIREAVEYETLRHRPDAWSNSIYSEASHESDAAWNELVAFRGVTLSDEEATRLNMSTLPVKNGHATVFGFSHNIHCLVTMSLISTGIADHLLKKQQRFLRQVIHSDYYYPKETDEQRAEHIFHARTLSTMPHFSFPSSPSTLKPKPHISTLTSFFSSKPDHCLETIRLSVMCVPDLTPLELYWESQEGRKWEVAAKSDSQRECVKWEPLNEWMAPRHYNLNDLARWGPEFEIDETVGMRE</sequence>
<dbReference type="EMBL" id="CAJPDR010000398">
    <property type="protein sequence ID" value="CAF9934998.1"/>
    <property type="molecule type" value="Genomic_DNA"/>
</dbReference>
<dbReference type="PANTHER" id="PTHR33365">
    <property type="entry name" value="YALI0B05434P"/>
    <property type="match status" value="1"/>
</dbReference>
<dbReference type="InterPro" id="IPR021765">
    <property type="entry name" value="UstYa-like"/>
</dbReference>
<evidence type="ECO:0000313" key="2">
    <source>
        <dbReference type="EMBL" id="CAF9934998.1"/>
    </source>
</evidence>
<evidence type="ECO:0000313" key="3">
    <source>
        <dbReference type="Proteomes" id="UP000664203"/>
    </source>
</evidence>
<dbReference type="PANTHER" id="PTHR33365:SF7">
    <property type="entry name" value="TAT PATHWAY SIGNAL SEQUENCE"/>
    <property type="match status" value="1"/>
</dbReference>
<keyword evidence="3" id="KW-1185">Reference proteome</keyword>
<evidence type="ECO:0000256" key="1">
    <source>
        <dbReference type="ARBA" id="ARBA00035112"/>
    </source>
</evidence>